<organism evidence="1 2">
    <name type="scientific">Chryseobacterium turcicum</name>
    <dbReference type="NCBI Taxonomy" id="2898076"/>
    <lineage>
        <taxon>Bacteria</taxon>
        <taxon>Pseudomonadati</taxon>
        <taxon>Bacteroidota</taxon>
        <taxon>Flavobacteriia</taxon>
        <taxon>Flavobacteriales</taxon>
        <taxon>Weeksellaceae</taxon>
        <taxon>Chryseobacterium group</taxon>
        <taxon>Chryseobacterium</taxon>
    </lineage>
</organism>
<dbReference type="SUPFAM" id="SSF82185">
    <property type="entry name" value="Histone H3 K4-specific methyltransferase SET7/9 N-terminal domain"/>
    <property type="match status" value="1"/>
</dbReference>
<dbReference type="Gene3D" id="2.20.110.10">
    <property type="entry name" value="Histone H3 K4-specific methyltransferase SET7/9 N-terminal domain"/>
    <property type="match status" value="2"/>
</dbReference>
<evidence type="ECO:0008006" key="3">
    <source>
        <dbReference type="Google" id="ProtNLM"/>
    </source>
</evidence>
<protein>
    <recommendedName>
        <fullName evidence="3">Toxin-antitoxin system YwqK family antitoxin</fullName>
    </recommendedName>
</protein>
<reference evidence="1" key="1">
    <citation type="submission" date="2021-11" db="EMBL/GenBank/DDBJ databases">
        <title>Description of novel Chryseobacterium species.</title>
        <authorList>
            <person name="Saticioglu I.B."/>
            <person name="Ay H."/>
            <person name="Altun S."/>
            <person name="Duman M."/>
        </authorList>
    </citation>
    <scope>NUCLEOTIDE SEQUENCE</scope>
    <source>
        <strain evidence="1">C-17</strain>
    </source>
</reference>
<proteinExistence type="predicted"/>
<accession>A0A9Q3V2Q7</accession>
<comment type="caution">
    <text evidence="1">The sequence shown here is derived from an EMBL/GenBank/DDBJ whole genome shotgun (WGS) entry which is preliminary data.</text>
</comment>
<evidence type="ECO:0000313" key="2">
    <source>
        <dbReference type="Proteomes" id="UP001108025"/>
    </source>
</evidence>
<gene>
    <name evidence="1" type="ORF">LO744_07320</name>
</gene>
<sequence length="161" mass="18691">MKKMIATLTLSICTFTTFNSQNINLDEYEIYIGDTLVAKSDFVKFSNNLAEERSKKLQFKPITDGTKKAYFFNGKLSSNGVIKNLKESGFWEYWHSNGKKAREGEFVEGKPNGAHKYWYENGDLRAIGNWKNGVYDGKWEMYQLNKEKIIQIYKNGNLIEE</sequence>
<dbReference type="Proteomes" id="UP001108025">
    <property type="component" value="Unassembled WGS sequence"/>
</dbReference>
<evidence type="ECO:0000313" key="1">
    <source>
        <dbReference type="EMBL" id="MCD1116663.1"/>
    </source>
</evidence>
<dbReference type="Pfam" id="PF07661">
    <property type="entry name" value="MORN_2"/>
    <property type="match status" value="1"/>
</dbReference>
<dbReference type="EMBL" id="JAJNAY010000001">
    <property type="protein sequence ID" value="MCD1116663.1"/>
    <property type="molecule type" value="Genomic_DNA"/>
</dbReference>
<dbReference type="RefSeq" id="WP_230668433.1">
    <property type="nucleotide sequence ID" value="NZ_JAJNAY010000001.1"/>
</dbReference>
<dbReference type="InterPro" id="IPR011652">
    <property type="entry name" value="MORN_2"/>
</dbReference>
<keyword evidence="2" id="KW-1185">Reference proteome</keyword>
<dbReference type="AlphaFoldDB" id="A0A9Q3V2Q7"/>
<name>A0A9Q3V2Q7_9FLAO</name>